<dbReference type="AlphaFoldDB" id="A0A7S1QMR6"/>
<name>A0A7S1QMR6_ALECA</name>
<proteinExistence type="predicted"/>
<evidence type="ECO:0000313" key="1">
    <source>
        <dbReference type="EMBL" id="CAD9143259.1"/>
    </source>
</evidence>
<organism evidence="1">
    <name type="scientific">Alexandrium catenella</name>
    <name type="common">Red tide dinoflagellate</name>
    <name type="synonym">Gonyaulax catenella</name>
    <dbReference type="NCBI Taxonomy" id="2925"/>
    <lineage>
        <taxon>Eukaryota</taxon>
        <taxon>Sar</taxon>
        <taxon>Alveolata</taxon>
        <taxon>Dinophyceae</taxon>
        <taxon>Gonyaulacales</taxon>
        <taxon>Pyrocystaceae</taxon>
        <taxon>Alexandrium</taxon>
    </lineage>
</organism>
<protein>
    <submittedName>
        <fullName evidence="1">Uncharacterized protein</fullName>
    </submittedName>
</protein>
<gene>
    <name evidence="1" type="ORF">ACAT0790_LOCUS28041</name>
</gene>
<accession>A0A7S1QMR6</accession>
<dbReference type="EMBL" id="HBGE01046468">
    <property type="protein sequence ID" value="CAD9143259.1"/>
    <property type="molecule type" value="Transcribed_RNA"/>
</dbReference>
<sequence>MLLLNMGRRDSEAFRKALELERCQGIVRTVSGLETGVMFVLMNSATLGASVALSIDALPGDLGWRFVETALFFMLHRALGANVFEGRYAGFLQPESMWRFDCESPGAECRIRPLQEHPEPTY</sequence>
<reference evidence="1" key="1">
    <citation type="submission" date="2021-01" db="EMBL/GenBank/DDBJ databases">
        <authorList>
            <person name="Corre E."/>
            <person name="Pelletier E."/>
            <person name="Niang G."/>
            <person name="Scheremetjew M."/>
            <person name="Finn R."/>
            <person name="Kale V."/>
            <person name="Holt S."/>
            <person name="Cochrane G."/>
            <person name="Meng A."/>
            <person name="Brown T."/>
            <person name="Cohen L."/>
        </authorList>
    </citation>
    <scope>NUCLEOTIDE SEQUENCE</scope>
    <source>
        <strain evidence="1">OF101</strain>
    </source>
</reference>